<dbReference type="Proteomes" id="UP001652504">
    <property type="component" value="Unassembled WGS sequence"/>
</dbReference>
<dbReference type="Pfam" id="PF14347">
    <property type="entry name" value="DUF4399"/>
    <property type="match status" value="1"/>
</dbReference>
<evidence type="ECO:0000259" key="2">
    <source>
        <dbReference type="Pfam" id="PF14347"/>
    </source>
</evidence>
<evidence type="ECO:0000313" key="4">
    <source>
        <dbReference type="Proteomes" id="UP001652504"/>
    </source>
</evidence>
<dbReference type="InterPro" id="IPR025512">
    <property type="entry name" value="DUF4399"/>
</dbReference>
<evidence type="ECO:0000256" key="1">
    <source>
        <dbReference type="SAM" id="SignalP"/>
    </source>
</evidence>
<name>A0ABT3A7M6_9ALTE</name>
<proteinExistence type="predicted"/>
<feature type="domain" description="DUF4399" evidence="2">
    <location>
        <begin position="46"/>
        <end position="137"/>
    </location>
</feature>
<dbReference type="EMBL" id="JAOWKX010000003">
    <property type="protein sequence ID" value="MCV2884608.1"/>
    <property type="molecule type" value="Genomic_DNA"/>
</dbReference>
<evidence type="ECO:0000313" key="3">
    <source>
        <dbReference type="EMBL" id="MCV2884608.1"/>
    </source>
</evidence>
<dbReference type="RefSeq" id="WP_263711888.1">
    <property type="nucleotide sequence ID" value="NZ_JAOWKX010000003.1"/>
</dbReference>
<gene>
    <name evidence="3" type="ORF">OE749_07865</name>
</gene>
<comment type="caution">
    <text evidence="3">The sequence shown here is derived from an EMBL/GenBank/DDBJ whole genome shotgun (WGS) entry which is preliminary data.</text>
</comment>
<keyword evidence="1" id="KW-0732">Signal</keyword>
<sequence>MLRQIRRAATWVLLLCSVSFSSMADTAKAYFIYPSDGQTVPSTFNVVFGLKGMGIAPAGIDFPNTGHHHLLIDQSTLPDMSKPLPANENVRHFGKGQTETIITLPKGKHTLQLVLGDYLHTPHDKAVVSEKITVLVK</sequence>
<reference evidence="3 4" key="1">
    <citation type="submission" date="2022-10" db="EMBL/GenBank/DDBJ databases">
        <title>Aestuariibacter sp. AA17 isolated from Montipora capitata coral fragment.</title>
        <authorList>
            <person name="Emsley S.A."/>
            <person name="Pfannmuller K.M."/>
            <person name="Loughran R.M."/>
            <person name="Shlafstein M."/>
            <person name="Papke E."/>
            <person name="Saw J.H."/>
            <person name="Ushijima B."/>
            <person name="Videau P."/>
        </authorList>
    </citation>
    <scope>NUCLEOTIDE SEQUENCE [LARGE SCALE GENOMIC DNA]</scope>
    <source>
        <strain evidence="3 4">AA17</strain>
    </source>
</reference>
<protein>
    <submittedName>
        <fullName evidence="3">DUF4399 domain-containing protein</fullName>
    </submittedName>
</protein>
<feature type="chain" id="PRO_5047451191" evidence="1">
    <location>
        <begin position="25"/>
        <end position="137"/>
    </location>
</feature>
<organism evidence="3 4">
    <name type="scientific">Fluctibacter corallii</name>
    <dbReference type="NCBI Taxonomy" id="2984329"/>
    <lineage>
        <taxon>Bacteria</taxon>
        <taxon>Pseudomonadati</taxon>
        <taxon>Pseudomonadota</taxon>
        <taxon>Gammaproteobacteria</taxon>
        <taxon>Alteromonadales</taxon>
        <taxon>Alteromonadaceae</taxon>
        <taxon>Fluctibacter</taxon>
    </lineage>
</organism>
<keyword evidence="4" id="KW-1185">Reference proteome</keyword>
<accession>A0ABT3A7M6</accession>
<feature type="signal peptide" evidence="1">
    <location>
        <begin position="1"/>
        <end position="24"/>
    </location>
</feature>